<dbReference type="GO" id="GO:0006950">
    <property type="term" value="P:response to stress"/>
    <property type="evidence" value="ECO:0007669"/>
    <property type="project" value="TreeGrafter"/>
</dbReference>
<dbReference type="STRING" id="82801.SAMN04488506_0823"/>
<dbReference type="PANTHER" id="PTHR33164">
    <property type="entry name" value="TRANSCRIPTIONAL REGULATOR, MARR FAMILY"/>
    <property type="match status" value="1"/>
</dbReference>
<dbReference type="GO" id="GO:0003700">
    <property type="term" value="F:DNA-binding transcription factor activity"/>
    <property type="evidence" value="ECO:0007669"/>
    <property type="project" value="InterPro"/>
</dbReference>
<keyword evidence="3 6" id="KW-0238">DNA-binding</keyword>
<evidence type="ECO:0000256" key="3">
    <source>
        <dbReference type="ARBA" id="ARBA00023125"/>
    </source>
</evidence>
<dbReference type="PROSITE" id="PS50995">
    <property type="entry name" value="HTH_MARR_2"/>
    <property type="match status" value="1"/>
</dbReference>
<comment type="subcellular location">
    <subcellularLocation>
        <location evidence="1">Cytoplasm</location>
    </subcellularLocation>
</comment>
<accession>A0A1I5W877</accession>
<dbReference type="Pfam" id="PF01047">
    <property type="entry name" value="MarR"/>
    <property type="match status" value="1"/>
</dbReference>
<evidence type="ECO:0000256" key="1">
    <source>
        <dbReference type="ARBA" id="ARBA00004496"/>
    </source>
</evidence>
<evidence type="ECO:0000256" key="2">
    <source>
        <dbReference type="ARBA" id="ARBA00023015"/>
    </source>
</evidence>
<keyword evidence="2" id="KW-0805">Transcription regulation</keyword>
<keyword evidence="7" id="KW-1185">Reference proteome</keyword>
<proteinExistence type="predicted"/>
<name>A0A1I5W877_9LACT</name>
<dbReference type="InterPro" id="IPR023187">
    <property type="entry name" value="Tscrpt_reg_MarR-type_CS"/>
</dbReference>
<evidence type="ECO:0000259" key="5">
    <source>
        <dbReference type="PROSITE" id="PS50995"/>
    </source>
</evidence>
<dbReference type="EMBL" id="FOXW01000002">
    <property type="protein sequence ID" value="SFQ15807.1"/>
    <property type="molecule type" value="Genomic_DNA"/>
</dbReference>
<dbReference type="PANTHER" id="PTHR33164:SF5">
    <property type="entry name" value="ORGANIC HYDROPEROXIDE RESISTANCE TRANSCRIPTIONAL REGULATOR"/>
    <property type="match status" value="1"/>
</dbReference>
<keyword evidence="4" id="KW-0804">Transcription</keyword>
<dbReference type="RefSeq" id="WP_092479876.1">
    <property type="nucleotide sequence ID" value="NZ_FOXW01000002.1"/>
</dbReference>
<dbReference type="SUPFAM" id="SSF46785">
    <property type="entry name" value="Winged helix' DNA-binding domain"/>
    <property type="match status" value="1"/>
</dbReference>
<gene>
    <name evidence="6" type="ORF">SAMN04488506_0823</name>
</gene>
<dbReference type="InterPro" id="IPR000835">
    <property type="entry name" value="HTH_MarR-typ"/>
</dbReference>
<feature type="domain" description="HTH marR-type" evidence="5">
    <location>
        <begin position="11"/>
        <end position="157"/>
    </location>
</feature>
<dbReference type="AlphaFoldDB" id="A0A1I5W877"/>
<dbReference type="Proteomes" id="UP000199136">
    <property type="component" value="Unassembled WGS sequence"/>
</dbReference>
<dbReference type="InterPro" id="IPR036388">
    <property type="entry name" value="WH-like_DNA-bd_sf"/>
</dbReference>
<evidence type="ECO:0000256" key="4">
    <source>
        <dbReference type="ARBA" id="ARBA00023163"/>
    </source>
</evidence>
<organism evidence="6 7">
    <name type="scientific">Desemzia incerta</name>
    <dbReference type="NCBI Taxonomy" id="82801"/>
    <lineage>
        <taxon>Bacteria</taxon>
        <taxon>Bacillati</taxon>
        <taxon>Bacillota</taxon>
        <taxon>Bacilli</taxon>
        <taxon>Lactobacillales</taxon>
        <taxon>Carnobacteriaceae</taxon>
        <taxon>Desemzia</taxon>
    </lineage>
</organism>
<evidence type="ECO:0000313" key="7">
    <source>
        <dbReference type="Proteomes" id="UP000199136"/>
    </source>
</evidence>
<dbReference type="InterPro" id="IPR039422">
    <property type="entry name" value="MarR/SlyA-like"/>
</dbReference>
<evidence type="ECO:0000313" key="6">
    <source>
        <dbReference type="EMBL" id="SFQ15807.1"/>
    </source>
</evidence>
<dbReference type="OrthoDB" id="9806864at2"/>
<dbReference type="PROSITE" id="PS01117">
    <property type="entry name" value="HTH_MARR_1"/>
    <property type="match status" value="1"/>
</dbReference>
<dbReference type="Gene3D" id="1.10.10.10">
    <property type="entry name" value="Winged helix-like DNA-binding domain superfamily/Winged helix DNA-binding domain"/>
    <property type="match status" value="1"/>
</dbReference>
<reference evidence="6 7" key="1">
    <citation type="submission" date="2016-10" db="EMBL/GenBank/DDBJ databases">
        <authorList>
            <person name="de Groot N.N."/>
        </authorList>
    </citation>
    <scope>NUCLEOTIDE SEQUENCE [LARGE SCALE GENOMIC DNA]</scope>
    <source>
        <strain evidence="6 7">DSM 20581</strain>
    </source>
</reference>
<sequence length="168" mass="19390">MDESIFDRSLEDQLCFEVYKAANGLSKLYKRALKPFELTFPQYLVLLALWEDDSVYVKDIGERLGMSIGTLNPILNRLVDHGWIMKETSPSDKRAIVVTLTEKSRNEKRAISLSILKEVMQCNRIDVDGDQLIDNLKEINQELDRTEQLAHLKKVVKTNISEGKYEEE</sequence>
<dbReference type="SMART" id="SM00347">
    <property type="entry name" value="HTH_MARR"/>
    <property type="match status" value="1"/>
</dbReference>
<dbReference type="GO" id="GO:0005737">
    <property type="term" value="C:cytoplasm"/>
    <property type="evidence" value="ECO:0007669"/>
    <property type="project" value="UniProtKB-SubCell"/>
</dbReference>
<dbReference type="InterPro" id="IPR036390">
    <property type="entry name" value="WH_DNA-bd_sf"/>
</dbReference>
<protein>
    <submittedName>
        <fullName evidence="6">DNA-binding transcriptional regulator, MarR family</fullName>
    </submittedName>
</protein>
<dbReference type="GO" id="GO:0003677">
    <property type="term" value="F:DNA binding"/>
    <property type="evidence" value="ECO:0007669"/>
    <property type="project" value="UniProtKB-KW"/>
</dbReference>